<dbReference type="EMBL" id="FMHW01000002">
    <property type="protein sequence ID" value="SCL41694.1"/>
    <property type="molecule type" value="Genomic_DNA"/>
</dbReference>
<name>A0A1C6TIX6_9ACTN</name>
<dbReference type="OrthoDB" id="3873399at2"/>
<reference evidence="2" key="1">
    <citation type="submission" date="2016-06" db="EMBL/GenBank/DDBJ databases">
        <authorList>
            <person name="Varghese N."/>
            <person name="Submissions Spin"/>
        </authorList>
    </citation>
    <scope>NUCLEOTIDE SEQUENCE [LARGE SCALE GENOMIC DNA]</scope>
    <source>
        <strain evidence="2">DSM 43817</strain>
    </source>
</reference>
<gene>
    <name evidence="1" type="ORF">GA0074692_6449</name>
</gene>
<dbReference type="Proteomes" id="UP000198959">
    <property type="component" value="Unassembled WGS sequence"/>
</dbReference>
<proteinExistence type="predicted"/>
<protein>
    <submittedName>
        <fullName evidence="1">Uncharacterized protein</fullName>
    </submittedName>
</protein>
<keyword evidence="2" id="KW-1185">Reference proteome</keyword>
<dbReference type="RefSeq" id="WP_091651557.1">
    <property type="nucleotide sequence ID" value="NZ_FMHW01000002.1"/>
</dbReference>
<organism evidence="1 2">
    <name type="scientific">Micromonospora pallida</name>
    <dbReference type="NCBI Taxonomy" id="145854"/>
    <lineage>
        <taxon>Bacteria</taxon>
        <taxon>Bacillati</taxon>
        <taxon>Actinomycetota</taxon>
        <taxon>Actinomycetes</taxon>
        <taxon>Micromonosporales</taxon>
        <taxon>Micromonosporaceae</taxon>
        <taxon>Micromonospora</taxon>
    </lineage>
</organism>
<evidence type="ECO:0000313" key="2">
    <source>
        <dbReference type="Proteomes" id="UP000198959"/>
    </source>
</evidence>
<dbReference type="AlphaFoldDB" id="A0A1C6TIX6"/>
<accession>A0A1C6TIX6</accession>
<evidence type="ECO:0000313" key="1">
    <source>
        <dbReference type="EMBL" id="SCL41694.1"/>
    </source>
</evidence>
<sequence length="105" mass="12163">MQKKQQVQEERTYGPTVDKEFFDDLTALFAKHPEARGKYAISALTEKENLQVDYGRQYGVTRIEDGRMITEFYDLDAPRAAGGRRCCKWIDEGGPRCVEYCYILL</sequence>